<dbReference type="PANTHER" id="PTHR46760:SF1">
    <property type="entry name" value="TRANSCRIPTION TERMINATION FACTOR 1"/>
    <property type="match status" value="1"/>
</dbReference>
<evidence type="ECO:0000259" key="2">
    <source>
        <dbReference type="SMART" id="SM00717"/>
    </source>
</evidence>
<feature type="compositionally biased region" description="Basic residues" evidence="1">
    <location>
        <begin position="161"/>
        <end position="175"/>
    </location>
</feature>
<dbReference type="PANTHER" id="PTHR46760">
    <property type="entry name" value="TRANSCRIPTION TERMINATION FACTOR 1"/>
    <property type="match status" value="1"/>
</dbReference>
<reference evidence="3" key="2">
    <citation type="submission" date="2025-08" db="UniProtKB">
        <authorList>
            <consortium name="Ensembl"/>
        </authorList>
    </citation>
    <scope>IDENTIFICATION</scope>
</reference>
<feature type="compositionally biased region" description="Basic and acidic residues" evidence="1">
    <location>
        <begin position="304"/>
        <end position="317"/>
    </location>
</feature>
<feature type="compositionally biased region" description="Basic residues" evidence="1">
    <location>
        <begin position="259"/>
        <end position="269"/>
    </location>
</feature>
<reference evidence="3" key="3">
    <citation type="submission" date="2025-09" db="UniProtKB">
        <authorList>
            <consortium name="Ensembl"/>
        </authorList>
    </citation>
    <scope>IDENTIFICATION</scope>
</reference>
<feature type="compositionally biased region" description="Basic and acidic residues" evidence="1">
    <location>
        <begin position="348"/>
        <end position="357"/>
    </location>
</feature>
<accession>A0A8C8YBX1</accession>
<feature type="domain" description="Myb-like" evidence="2">
    <location>
        <begin position="488"/>
        <end position="535"/>
    </location>
</feature>
<dbReference type="OMA" id="PKHFRKD"/>
<dbReference type="GO" id="GO:0003682">
    <property type="term" value="F:chromatin binding"/>
    <property type="evidence" value="ECO:0007669"/>
    <property type="project" value="TreeGrafter"/>
</dbReference>
<sequence>MEGGPSRLEIHTPVFDKKKKKYSVYKEGHLRSSHESFRDAPLTSEQRHITKSKKKRKDFQHFHSSPLQKSEICEETEKTTSIPKKNKKRRQKALGVDEETGVVYVLVDKENIKDTPKNFRSDVDVVYVDSSKEQKPTREPDADEPQSVPKSRENESEEPHHKVREKKSKKRRKKAASGDAVQDSPRASLPLPEVEPHQPEAPLSVGPEGEIAQLPVPAGEKKSKKKKRKISHNREFEAVPGPEGLENAHSEGCRGVSGVKKKAKRRKRGSSAESPVAPGGEFSALAARLEDARFDSLEGNGTLIEEREEPRPQEEKTQACTGEVQRLEPTNEEEEGRLEVATGSETRYLSEESRDLGDSDVDLDSAVKQLQEFIPDIKERAATTIKRMYRDDLGRFKEFKAQGVAIRFGKFSVKENKQLEKNVQEFLSLTGIDNADKLLYTDRYPEEKSVITDLKRKYSFRLHIGKGIARPWKLVYYRAKKMFDVNNYKGRYSKGDTEKLKIYHSLHGNDWKKIGEMVARSSLSVALKFSQISSRKCTIFFFFARRTEILTKRMTNGRDVYRGVNALRAKINLIERLYEINVEDANEIDWEDLASTIGDVPPSYVQTKFYKLKATCVPFWQKKTFPEIIDYLYETSLPLLKEKLEKMMEKKGAEIQTPAAPRQVFLLRDIFYCDDTSEGEDGEEKN</sequence>
<feature type="region of interest" description="Disordered" evidence="1">
    <location>
        <begin position="296"/>
        <end position="357"/>
    </location>
</feature>
<feature type="compositionally biased region" description="Basic residues" evidence="1">
    <location>
        <begin position="222"/>
        <end position="231"/>
    </location>
</feature>
<dbReference type="InterPro" id="IPR001005">
    <property type="entry name" value="SANT/Myb"/>
</dbReference>
<feature type="compositionally biased region" description="Basic and acidic residues" evidence="1">
    <location>
        <begin position="107"/>
        <end position="123"/>
    </location>
</feature>
<feature type="compositionally biased region" description="Basic and acidic residues" evidence="1">
    <location>
        <begin position="130"/>
        <end position="140"/>
    </location>
</feature>
<reference evidence="3" key="1">
    <citation type="journal article" date="2019" name="bioRxiv">
        <title>Long live the king: chromosome-level assembly of the lion (Panthera leo) using linked-read, Hi-C, and long read data.</title>
        <authorList>
            <person name="Armstrong E.E."/>
            <person name="Taylor R.W."/>
            <person name="Miller D.E."/>
            <person name="Kaelin C."/>
            <person name="Barsh G."/>
            <person name="Hadly E.A."/>
            <person name="Petrov D."/>
        </authorList>
    </citation>
    <scope>NUCLEOTIDE SEQUENCE [LARGE SCALE GENOMIC DNA]</scope>
</reference>
<feature type="compositionally biased region" description="Basic and acidic residues" evidence="1">
    <location>
        <begin position="150"/>
        <end position="160"/>
    </location>
</feature>
<gene>
    <name evidence="3" type="primary">TTF1</name>
</gene>
<evidence type="ECO:0000256" key="1">
    <source>
        <dbReference type="SAM" id="MobiDB-lite"/>
    </source>
</evidence>
<dbReference type="InterPro" id="IPR053078">
    <property type="entry name" value="TTF1-like"/>
</dbReference>
<dbReference type="Proteomes" id="UP000694399">
    <property type="component" value="Chromosome E1"/>
</dbReference>
<organism evidence="3 4">
    <name type="scientific">Panthera leo</name>
    <name type="common">Lion</name>
    <dbReference type="NCBI Taxonomy" id="9689"/>
    <lineage>
        <taxon>Eukaryota</taxon>
        <taxon>Metazoa</taxon>
        <taxon>Chordata</taxon>
        <taxon>Craniata</taxon>
        <taxon>Vertebrata</taxon>
        <taxon>Euteleostomi</taxon>
        <taxon>Mammalia</taxon>
        <taxon>Eutheria</taxon>
        <taxon>Laurasiatheria</taxon>
        <taxon>Carnivora</taxon>
        <taxon>Feliformia</taxon>
        <taxon>Felidae</taxon>
        <taxon>Pantherinae</taxon>
        <taxon>Panthera</taxon>
    </lineage>
</organism>
<dbReference type="GO" id="GO:0006363">
    <property type="term" value="P:termination of RNA polymerase I transcription"/>
    <property type="evidence" value="ECO:0007669"/>
    <property type="project" value="TreeGrafter"/>
</dbReference>
<dbReference type="AlphaFoldDB" id="A0A8C8YBX1"/>
<evidence type="ECO:0000313" key="3">
    <source>
        <dbReference type="Ensembl" id="ENSPLOP00000030456.1"/>
    </source>
</evidence>
<dbReference type="GeneTree" id="ENSGT00940000159729"/>
<protein>
    <submittedName>
        <fullName evidence="3">Transcription termination factor 1</fullName>
    </submittedName>
</protein>
<dbReference type="Ensembl" id="ENSPLOT00000033614.1">
    <property type="protein sequence ID" value="ENSPLOP00000030456.1"/>
    <property type="gene ID" value="ENSPLOG00000022265.1"/>
</dbReference>
<keyword evidence="4" id="KW-1185">Reference proteome</keyword>
<name>A0A8C8YBX1_PANLE</name>
<dbReference type="GO" id="GO:0001650">
    <property type="term" value="C:fibrillar center"/>
    <property type="evidence" value="ECO:0007669"/>
    <property type="project" value="Ensembl"/>
</dbReference>
<dbReference type="Pfam" id="PF13921">
    <property type="entry name" value="Myb_DNA-bind_6"/>
    <property type="match status" value="1"/>
</dbReference>
<proteinExistence type="predicted"/>
<dbReference type="SMART" id="SM00717">
    <property type="entry name" value="SANT"/>
    <property type="match status" value="1"/>
</dbReference>
<evidence type="ECO:0000313" key="4">
    <source>
        <dbReference type="Proteomes" id="UP000694399"/>
    </source>
</evidence>
<feature type="region of interest" description="Disordered" evidence="1">
    <location>
        <begin position="33"/>
        <end position="283"/>
    </location>
</feature>
<feature type="compositionally biased region" description="Basic residues" evidence="1">
    <location>
        <begin position="49"/>
        <end position="58"/>
    </location>
</feature>